<sequence>MSVLSGSELRTALGIANPPSVATTWQPVALCEKCHRTEKYGDDEGATLLQVQIGSRETFLHASVVIQYRRNETVLVCPENAALDDEDDNPLDPEVTTWIVESQAGLIKQNLEVTFDFKTQVSGSPHVTLCSIRPKGFPIAEGNYCFPPVQLSSLRWTHRREGHHELYLVTCGSDAALYVFKQASQPPTSLMAFFTSLRPMDGLLPPKNVVLDEAGRFHGILLDYHPASSLDYVLRTGATRSIPWTIKMAWACDIARNLASLHEQSVVWGDLKTSNIILCTDGRCRLIDYFPEGSTPAWYRSATEQRRLTAADDVEALGLVLWSLAMDAAELPWQEEWPSDAWLSKLEWRARRS</sequence>
<keyword evidence="1" id="KW-0418">Kinase</keyword>
<dbReference type="AlphaFoldDB" id="A0A8H6RY82"/>
<dbReference type="Proteomes" id="UP000613580">
    <property type="component" value="Unassembled WGS sequence"/>
</dbReference>
<keyword evidence="1" id="KW-0808">Transferase</keyword>
<evidence type="ECO:0000313" key="1">
    <source>
        <dbReference type="EMBL" id="KAF7288477.1"/>
    </source>
</evidence>
<organism evidence="1 2">
    <name type="scientific">Mycena chlorophos</name>
    <name type="common">Agaric fungus</name>
    <name type="synonym">Agaricus chlorophos</name>
    <dbReference type="NCBI Taxonomy" id="658473"/>
    <lineage>
        <taxon>Eukaryota</taxon>
        <taxon>Fungi</taxon>
        <taxon>Dikarya</taxon>
        <taxon>Basidiomycota</taxon>
        <taxon>Agaricomycotina</taxon>
        <taxon>Agaricomycetes</taxon>
        <taxon>Agaricomycetidae</taxon>
        <taxon>Agaricales</taxon>
        <taxon>Marasmiineae</taxon>
        <taxon>Mycenaceae</taxon>
        <taxon>Mycena</taxon>
    </lineage>
</organism>
<reference evidence="1" key="1">
    <citation type="submission" date="2020-05" db="EMBL/GenBank/DDBJ databases">
        <title>Mycena genomes resolve the evolution of fungal bioluminescence.</title>
        <authorList>
            <person name="Tsai I.J."/>
        </authorList>
    </citation>
    <scope>NUCLEOTIDE SEQUENCE</scope>
    <source>
        <strain evidence="1">110903Hualien_Pintung</strain>
    </source>
</reference>
<dbReference type="EMBL" id="JACAZE010000034">
    <property type="protein sequence ID" value="KAF7288477.1"/>
    <property type="molecule type" value="Genomic_DNA"/>
</dbReference>
<protein>
    <submittedName>
        <fullName evidence="1">Serine/threonine protein kinase</fullName>
    </submittedName>
</protein>
<gene>
    <name evidence="1" type="ORF">HMN09_01390200</name>
</gene>
<evidence type="ECO:0000313" key="2">
    <source>
        <dbReference type="Proteomes" id="UP000613580"/>
    </source>
</evidence>
<dbReference type="InterPro" id="IPR011009">
    <property type="entry name" value="Kinase-like_dom_sf"/>
</dbReference>
<accession>A0A8H6RY82</accession>
<dbReference type="Gene3D" id="1.10.510.10">
    <property type="entry name" value="Transferase(Phosphotransferase) domain 1"/>
    <property type="match status" value="1"/>
</dbReference>
<dbReference type="SUPFAM" id="SSF56112">
    <property type="entry name" value="Protein kinase-like (PK-like)"/>
    <property type="match status" value="1"/>
</dbReference>
<name>A0A8H6RY82_MYCCL</name>
<comment type="caution">
    <text evidence="1">The sequence shown here is derived from an EMBL/GenBank/DDBJ whole genome shotgun (WGS) entry which is preliminary data.</text>
</comment>
<keyword evidence="1" id="KW-0723">Serine/threonine-protein kinase</keyword>
<dbReference type="GO" id="GO:0004674">
    <property type="term" value="F:protein serine/threonine kinase activity"/>
    <property type="evidence" value="ECO:0007669"/>
    <property type="project" value="UniProtKB-KW"/>
</dbReference>
<proteinExistence type="predicted"/>
<keyword evidence="2" id="KW-1185">Reference proteome</keyword>
<dbReference type="OrthoDB" id="3257280at2759"/>